<evidence type="ECO:0000256" key="1">
    <source>
        <dbReference type="SAM" id="Phobius"/>
    </source>
</evidence>
<keyword evidence="1" id="KW-1133">Transmembrane helix</keyword>
<dbReference type="HOGENOM" id="CLU_2851745_0_0_1"/>
<keyword evidence="1" id="KW-0472">Membrane</keyword>
<dbReference type="InParanoid" id="G0MNJ5"/>
<reference evidence="3" key="1">
    <citation type="submission" date="2011-07" db="EMBL/GenBank/DDBJ databases">
        <authorList>
            <consortium name="Caenorhabditis brenneri Sequencing and Analysis Consortium"/>
            <person name="Wilson R.K."/>
        </authorList>
    </citation>
    <scope>NUCLEOTIDE SEQUENCE [LARGE SCALE GENOMIC DNA]</scope>
    <source>
        <strain evidence="3">PB2801</strain>
    </source>
</reference>
<organism evidence="3">
    <name type="scientific">Caenorhabditis brenneri</name>
    <name type="common">Nematode worm</name>
    <dbReference type="NCBI Taxonomy" id="135651"/>
    <lineage>
        <taxon>Eukaryota</taxon>
        <taxon>Metazoa</taxon>
        <taxon>Ecdysozoa</taxon>
        <taxon>Nematoda</taxon>
        <taxon>Chromadorea</taxon>
        <taxon>Rhabditida</taxon>
        <taxon>Rhabditina</taxon>
        <taxon>Rhabditomorpha</taxon>
        <taxon>Rhabditoidea</taxon>
        <taxon>Rhabditidae</taxon>
        <taxon>Peloderinae</taxon>
        <taxon>Caenorhabditis</taxon>
    </lineage>
</organism>
<protein>
    <submittedName>
        <fullName evidence="2">Uncharacterized protein</fullName>
    </submittedName>
</protein>
<dbReference type="EMBL" id="GL379804">
    <property type="protein sequence ID" value="EGT39178.1"/>
    <property type="molecule type" value="Genomic_DNA"/>
</dbReference>
<feature type="transmembrane region" description="Helical" evidence="1">
    <location>
        <begin position="9"/>
        <end position="29"/>
    </location>
</feature>
<evidence type="ECO:0000313" key="2">
    <source>
        <dbReference type="EMBL" id="EGT39178.1"/>
    </source>
</evidence>
<keyword evidence="1" id="KW-0812">Transmembrane</keyword>
<dbReference type="Proteomes" id="UP000008068">
    <property type="component" value="Unassembled WGS sequence"/>
</dbReference>
<evidence type="ECO:0000313" key="3">
    <source>
        <dbReference type="Proteomes" id="UP000008068"/>
    </source>
</evidence>
<gene>
    <name evidence="2" type="ORF">CAEBREN_29174</name>
</gene>
<name>G0MNJ5_CAEBE</name>
<dbReference type="AlphaFoldDB" id="G0MNJ5"/>
<sequence length="65" mass="7795">MLLQSFRALTFFFFLYEHFSVFLLLFSYLPPFKTSFFIFLFTFSCHYLSNLIMSSMTSSQLTFSL</sequence>
<feature type="transmembrane region" description="Helical" evidence="1">
    <location>
        <begin position="35"/>
        <end position="53"/>
    </location>
</feature>
<proteinExistence type="predicted"/>
<accession>G0MNJ5</accession>
<keyword evidence="3" id="KW-1185">Reference proteome</keyword>